<evidence type="ECO:0000313" key="3">
    <source>
        <dbReference type="EnsemblMetazoa" id="CLYHEMP017830.2"/>
    </source>
</evidence>
<evidence type="ECO:0000256" key="1">
    <source>
        <dbReference type="SAM" id="MobiDB-lite"/>
    </source>
</evidence>
<dbReference type="InterPro" id="IPR045168">
    <property type="entry name" value="YTH_prot"/>
</dbReference>
<evidence type="ECO:0000259" key="2">
    <source>
        <dbReference type="PROSITE" id="PS50882"/>
    </source>
</evidence>
<feature type="compositionally biased region" description="Polar residues" evidence="1">
    <location>
        <begin position="345"/>
        <end position="358"/>
    </location>
</feature>
<protein>
    <recommendedName>
        <fullName evidence="2">YTH domain-containing protein</fullName>
    </recommendedName>
</protein>
<feature type="region of interest" description="Disordered" evidence="1">
    <location>
        <begin position="442"/>
        <end position="473"/>
    </location>
</feature>
<dbReference type="AlphaFoldDB" id="A0A7M5X6Z6"/>
<accession>A0A7M5X6Z6</accession>
<feature type="compositionally biased region" description="Basic and acidic residues" evidence="1">
    <location>
        <begin position="1"/>
        <end position="12"/>
    </location>
</feature>
<dbReference type="GO" id="GO:0005654">
    <property type="term" value="C:nucleoplasm"/>
    <property type="evidence" value="ECO:0007669"/>
    <property type="project" value="TreeGrafter"/>
</dbReference>
<dbReference type="EnsemblMetazoa" id="CLYHEMT017830.2">
    <property type="protein sequence ID" value="CLYHEMP017830.2"/>
    <property type="gene ID" value="CLYHEMG017830"/>
</dbReference>
<sequence length="675" mass="74433">MDSSEIKVKIEPESEGMISEEQQEAKEDTSMENPVEGNFDIPLDEKILEAEQPDEAPPSEDTILDEQATNADEAVVKKEETEETSKEEAQPEAVVDQEMSQESTASIEPGELPVQNEGQVSQDTDMNVLEAILGDGDEAKDDFDNEIANTNSAKKVKAATATPKTRKTPKRKTKKPTKAAAAKNGTASPVSKIESASANNATPDAPKDEIKPSPAKKAKLKTTAPASTTDNVVSDATTKDSSAVATTTTPGKKAATKTQKKKKVATKAAVKKETKKPDTETNAQPTEAEKEAELEKKVKELEKIVKSAPVVAPTADESKTDATKVKKDKAPKASPATRKRKASDSALNTSKTKANTSVSEEKPLEEEVEEQEEEAIEDEEFLDEENILNEEEDEEEDADMKVVDGFSDHDGSVSDHGSSFSYSRSRSLSGSFSVELSNFSGSSSLDDLEDDGEGDEKKKTKRKKKHPSDEKHKELVDQMLKGARYFIIKSNNYENVSLSKAKGVWATPPANERKLNDAFKHSTNVVLVFSVKESGRFQGFARLASESRHDGIPVPWVLPPGFDRRILGGTFKVDWLNRKEVTFSKCANLRNPWNENKEVKICRDGQELEPSVGEVLCRMFEDDLTINLERIQRHAKRYKSGGGDHKPDRLPSCAFITNLIYYFNKNELLMRNFIT</sequence>
<dbReference type="GO" id="GO:0003729">
    <property type="term" value="F:mRNA binding"/>
    <property type="evidence" value="ECO:0007669"/>
    <property type="project" value="TreeGrafter"/>
</dbReference>
<feature type="compositionally biased region" description="Acidic residues" evidence="1">
    <location>
        <begin position="363"/>
        <end position="398"/>
    </location>
</feature>
<feature type="compositionally biased region" description="Acidic residues" evidence="1">
    <location>
        <begin position="51"/>
        <end position="64"/>
    </location>
</feature>
<dbReference type="GO" id="GO:1990247">
    <property type="term" value="F:N6-methyladenosine-containing RNA reader activity"/>
    <property type="evidence" value="ECO:0007669"/>
    <property type="project" value="TreeGrafter"/>
</dbReference>
<feature type="compositionally biased region" description="Polar residues" evidence="1">
    <location>
        <begin position="230"/>
        <end position="241"/>
    </location>
</feature>
<dbReference type="CDD" id="cd21134">
    <property type="entry name" value="YTH"/>
    <property type="match status" value="1"/>
</dbReference>
<feature type="compositionally biased region" description="Low complexity" evidence="1">
    <location>
        <begin position="243"/>
        <end position="253"/>
    </location>
</feature>
<feature type="compositionally biased region" description="Polar residues" evidence="1">
    <location>
        <begin position="116"/>
        <end position="125"/>
    </location>
</feature>
<dbReference type="Proteomes" id="UP000594262">
    <property type="component" value="Unplaced"/>
</dbReference>
<dbReference type="GO" id="GO:0000398">
    <property type="term" value="P:mRNA splicing, via spliceosome"/>
    <property type="evidence" value="ECO:0007669"/>
    <property type="project" value="TreeGrafter"/>
</dbReference>
<feature type="compositionally biased region" description="Basic and acidic residues" evidence="1">
    <location>
        <begin position="287"/>
        <end position="305"/>
    </location>
</feature>
<dbReference type="GO" id="GO:0000381">
    <property type="term" value="P:regulation of alternative mRNA splicing, via spliceosome"/>
    <property type="evidence" value="ECO:0007669"/>
    <property type="project" value="TreeGrafter"/>
</dbReference>
<feature type="domain" description="YTH" evidence="2">
    <location>
        <begin position="483"/>
        <end position="620"/>
    </location>
</feature>
<dbReference type="PANTHER" id="PTHR12357">
    <property type="entry name" value="YTH YT521-B HOMOLOGY DOMAIN-CONTAINING"/>
    <property type="match status" value="1"/>
</dbReference>
<feature type="compositionally biased region" description="Basic residues" evidence="1">
    <location>
        <begin position="254"/>
        <end position="265"/>
    </location>
</feature>
<feature type="compositionally biased region" description="Basic and acidic residues" evidence="1">
    <location>
        <begin position="316"/>
        <end position="331"/>
    </location>
</feature>
<proteinExistence type="predicted"/>
<dbReference type="InterPro" id="IPR007275">
    <property type="entry name" value="YTH_domain"/>
</dbReference>
<dbReference type="Gene3D" id="3.10.590.10">
    <property type="entry name" value="ph1033 like domains"/>
    <property type="match status" value="1"/>
</dbReference>
<feature type="compositionally biased region" description="Low complexity" evidence="1">
    <location>
        <begin position="414"/>
        <end position="424"/>
    </location>
</feature>
<feature type="compositionally biased region" description="Acidic residues" evidence="1">
    <location>
        <begin position="135"/>
        <end position="145"/>
    </location>
</feature>
<organism evidence="3 4">
    <name type="scientific">Clytia hemisphaerica</name>
    <dbReference type="NCBI Taxonomy" id="252671"/>
    <lineage>
        <taxon>Eukaryota</taxon>
        <taxon>Metazoa</taxon>
        <taxon>Cnidaria</taxon>
        <taxon>Hydrozoa</taxon>
        <taxon>Hydroidolina</taxon>
        <taxon>Leptothecata</taxon>
        <taxon>Obeliida</taxon>
        <taxon>Clytiidae</taxon>
        <taxon>Clytia</taxon>
    </lineage>
</organism>
<keyword evidence="4" id="KW-1185">Reference proteome</keyword>
<dbReference type="Pfam" id="PF04146">
    <property type="entry name" value="YTH"/>
    <property type="match status" value="1"/>
</dbReference>
<dbReference type="PANTHER" id="PTHR12357:SF3">
    <property type="entry name" value="YTH DOMAIN-CONTAINING PROTEIN 1"/>
    <property type="match status" value="1"/>
</dbReference>
<feature type="compositionally biased region" description="Basic residues" evidence="1">
    <location>
        <begin position="164"/>
        <end position="177"/>
    </location>
</feature>
<dbReference type="OrthoDB" id="5842105at2759"/>
<feature type="compositionally biased region" description="Basic and acidic residues" evidence="1">
    <location>
        <begin position="399"/>
        <end position="413"/>
    </location>
</feature>
<dbReference type="PROSITE" id="PS50882">
    <property type="entry name" value="YTH"/>
    <property type="match status" value="1"/>
</dbReference>
<feature type="compositionally biased region" description="Basic and acidic residues" evidence="1">
    <location>
        <begin position="74"/>
        <end position="89"/>
    </location>
</feature>
<evidence type="ECO:0000313" key="4">
    <source>
        <dbReference type="Proteomes" id="UP000594262"/>
    </source>
</evidence>
<feature type="compositionally biased region" description="Basic and acidic residues" evidence="1">
    <location>
        <begin position="270"/>
        <end position="279"/>
    </location>
</feature>
<feature type="region of interest" description="Disordered" evidence="1">
    <location>
        <begin position="1"/>
        <end position="424"/>
    </location>
</feature>
<reference evidence="3" key="1">
    <citation type="submission" date="2021-01" db="UniProtKB">
        <authorList>
            <consortium name="EnsemblMetazoa"/>
        </authorList>
    </citation>
    <scope>IDENTIFICATION</scope>
</reference>
<name>A0A7M5X6Z6_9CNID</name>
<feature type="compositionally biased region" description="Polar residues" evidence="1">
    <location>
        <begin position="185"/>
        <end position="202"/>
    </location>
</feature>